<feature type="region of interest" description="Disordered" evidence="1">
    <location>
        <begin position="1"/>
        <end position="25"/>
    </location>
</feature>
<keyword evidence="3" id="KW-1185">Reference proteome</keyword>
<accession>D6WRC4</accession>
<proteinExistence type="predicted"/>
<evidence type="ECO:0000313" key="3">
    <source>
        <dbReference type="Proteomes" id="UP000007266"/>
    </source>
</evidence>
<reference evidence="2 3" key="2">
    <citation type="journal article" date="2010" name="Nucleic Acids Res.">
        <title>BeetleBase in 2010: revisions to provide comprehensive genomic information for Tribolium castaneum.</title>
        <authorList>
            <person name="Kim H.S."/>
            <person name="Murphy T."/>
            <person name="Xia J."/>
            <person name="Caragea D."/>
            <person name="Park Y."/>
            <person name="Beeman R.W."/>
            <person name="Lorenzen M.D."/>
            <person name="Butcher S."/>
            <person name="Manak J.R."/>
            <person name="Brown S.J."/>
        </authorList>
    </citation>
    <scope>GENOME REANNOTATION</scope>
    <source>
        <strain evidence="2 3">Georgia GA2</strain>
    </source>
</reference>
<organism evidence="2 3">
    <name type="scientific">Tribolium castaneum</name>
    <name type="common">Red flour beetle</name>
    <dbReference type="NCBI Taxonomy" id="7070"/>
    <lineage>
        <taxon>Eukaryota</taxon>
        <taxon>Metazoa</taxon>
        <taxon>Ecdysozoa</taxon>
        <taxon>Arthropoda</taxon>
        <taxon>Hexapoda</taxon>
        <taxon>Insecta</taxon>
        <taxon>Pterygota</taxon>
        <taxon>Neoptera</taxon>
        <taxon>Endopterygota</taxon>
        <taxon>Coleoptera</taxon>
        <taxon>Polyphaga</taxon>
        <taxon>Cucujiformia</taxon>
        <taxon>Tenebrionidae</taxon>
        <taxon>Tenebrionidae incertae sedis</taxon>
        <taxon>Tribolium</taxon>
    </lineage>
</organism>
<dbReference type="AlphaFoldDB" id="D6WRC4"/>
<evidence type="ECO:0000313" key="2">
    <source>
        <dbReference type="EMBL" id="EFA06547.1"/>
    </source>
</evidence>
<gene>
    <name evidence="2" type="primary">GLEAN_09454</name>
    <name evidence="2" type="ORF">TcasGA2_TC009454</name>
</gene>
<dbReference type="InParanoid" id="D6WRC4"/>
<dbReference type="HOGENOM" id="CLU_2099995_0_0_1"/>
<dbReference type="Proteomes" id="UP000007266">
    <property type="component" value="Linkage group 7"/>
</dbReference>
<sequence length="116" mass="13073">MLHDDGPGLEAASRAPDASTPSFHDANITTLLRPNRLLPDAPAGAGLYLDYGDEFAKILDKKRKIDTTKECGEFQQERKFTRQQIREKFLFGGKVTNFSISAKLLENVELFWSKPM</sequence>
<protein>
    <submittedName>
        <fullName evidence="2">Uncharacterized protein</fullName>
    </submittedName>
</protein>
<reference evidence="2 3" key="1">
    <citation type="journal article" date="2008" name="Nature">
        <title>The genome of the model beetle and pest Tribolium castaneum.</title>
        <authorList>
            <consortium name="Tribolium Genome Sequencing Consortium"/>
            <person name="Richards S."/>
            <person name="Gibbs R.A."/>
            <person name="Weinstock G.M."/>
            <person name="Brown S.J."/>
            <person name="Denell R."/>
            <person name="Beeman R.W."/>
            <person name="Gibbs R."/>
            <person name="Beeman R.W."/>
            <person name="Brown S.J."/>
            <person name="Bucher G."/>
            <person name="Friedrich M."/>
            <person name="Grimmelikhuijzen C.J."/>
            <person name="Klingler M."/>
            <person name="Lorenzen M."/>
            <person name="Richards S."/>
            <person name="Roth S."/>
            <person name="Schroder R."/>
            <person name="Tautz D."/>
            <person name="Zdobnov E.M."/>
            <person name="Muzny D."/>
            <person name="Gibbs R.A."/>
            <person name="Weinstock G.M."/>
            <person name="Attaway T."/>
            <person name="Bell S."/>
            <person name="Buhay C.J."/>
            <person name="Chandrabose M.N."/>
            <person name="Chavez D."/>
            <person name="Clerk-Blankenburg K.P."/>
            <person name="Cree A."/>
            <person name="Dao M."/>
            <person name="Davis C."/>
            <person name="Chacko J."/>
            <person name="Dinh H."/>
            <person name="Dugan-Rocha S."/>
            <person name="Fowler G."/>
            <person name="Garner T.T."/>
            <person name="Garnes J."/>
            <person name="Gnirke A."/>
            <person name="Hawes A."/>
            <person name="Hernandez J."/>
            <person name="Hines S."/>
            <person name="Holder M."/>
            <person name="Hume J."/>
            <person name="Jhangiani S.N."/>
            <person name="Joshi V."/>
            <person name="Khan Z.M."/>
            <person name="Jackson L."/>
            <person name="Kovar C."/>
            <person name="Kowis A."/>
            <person name="Lee S."/>
            <person name="Lewis L.R."/>
            <person name="Margolis J."/>
            <person name="Morgan M."/>
            <person name="Nazareth L.V."/>
            <person name="Nguyen N."/>
            <person name="Okwuonu G."/>
            <person name="Parker D."/>
            <person name="Richards S."/>
            <person name="Ruiz S.J."/>
            <person name="Santibanez J."/>
            <person name="Savard J."/>
            <person name="Scherer S.E."/>
            <person name="Schneider B."/>
            <person name="Sodergren E."/>
            <person name="Tautz D."/>
            <person name="Vattahil S."/>
            <person name="Villasana D."/>
            <person name="White C.S."/>
            <person name="Wright R."/>
            <person name="Park Y."/>
            <person name="Beeman R.W."/>
            <person name="Lord J."/>
            <person name="Oppert B."/>
            <person name="Lorenzen M."/>
            <person name="Brown S."/>
            <person name="Wang L."/>
            <person name="Savard J."/>
            <person name="Tautz D."/>
            <person name="Richards S."/>
            <person name="Weinstock G."/>
            <person name="Gibbs R.A."/>
            <person name="Liu Y."/>
            <person name="Worley K."/>
            <person name="Weinstock G."/>
            <person name="Elsik C.G."/>
            <person name="Reese J.T."/>
            <person name="Elhaik E."/>
            <person name="Landan G."/>
            <person name="Graur D."/>
            <person name="Arensburger P."/>
            <person name="Atkinson P."/>
            <person name="Beeman R.W."/>
            <person name="Beidler J."/>
            <person name="Brown S.J."/>
            <person name="Demuth J.P."/>
            <person name="Drury D.W."/>
            <person name="Du Y.Z."/>
            <person name="Fujiwara H."/>
            <person name="Lorenzen M."/>
            <person name="Maselli V."/>
            <person name="Osanai M."/>
            <person name="Park Y."/>
            <person name="Robertson H.M."/>
            <person name="Tu Z."/>
            <person name="Wang J.J."/>
            <person name="Wang S."/>
            <person name="Richards S."/>
            <person name="Song H."/>
            <person name="Zhang L."/>
            <person name="Sodergren E."/>
            <person name="Werner D."/>
            <person name="Stanke M."/>
            <person name="Morgenstern B."/>
            <person name="Solovyev V."/>
            <person name="Kosarev P."/>
            <person name="Brown G."/>
            <person name="Chen H.C."/>
            <person name="Ermolaeva O."/>
            <person name="Hlavina W."/>
            <person name="Kapustin Y."/>
            <person name="Kiryutin B."/>
            <person name="Kitts P."/>
            <person name="Maglott D."/>
            <person name="Pruitt K."/>
            <person name="Sapojnikov V."/>
            <person name="Souvorov A."/>
            <person name="Mackey A.J."/>
            <person name="Waterhouse R.M."/>
            <person name="Wyder S."/>
            <person name="Zdobnov E.M."/>
            <person name="Zdobnov E.M."/>
            <person name="Wyder S."/>
            <person name="Kriventseva E.V."/>
            <person name="Kadowaki T."/>
            <person name="Bork P."/>
            <person name="Aranda M."/>
            <person name="Bao R."/>
            <person name="Beermann A."/>
            <person name="Berns N."/>
            <person name="Bolognesi R."/>
            <person name="Bonneton F."/>
            <person name="Bopp D."/>
            <person name="Brown S.J."/>
            <person name="Bucher G."/>
            <person name="Butts T."/>
            <person name="Chaumot A."/>
            <person name="Denell R.E."/>
            <person name="Ferrier D.E."/>
            <person name="Friedrich M."/>
            <person name="Gordon C.M."/>
            <person name="Jindra M."/>
            <person name="Klingler M."/>
            <person name="Lan Q."/>
            <person name="Lattorff H.M."/>
            <person name="Laudet V."/>
            <person name="von Levetsow C."/>
            <person name="Liu Z."/>
            <person name="Lutz R."/>
            <person name="Lynch J.A."/>
            <person name="da Fonseca R.N."/>
            <person name="Posnien N."/>
            <person name="Reuter R."/>
            <person name="Roth S."/>
            <person name="Savard J."/>
            <person name="Schinko J.B."/>
            <person name="Schmitt C."/>
            <person name="Schoppmeier M."/>
            <person name="Schroder R."/>
            <person name="Shippy T.D."/>
            <person name="Simonnet F."/>
            <person name="Marques-Souza H."/>
            <person name="Tautz D."/>
            <person name="Tomoyasu Y."/>
            <person name="Trauner J."/>
            <person name="Van der Zee M."/>
            <person name="Vervoort M."/>
            <person name="Wittkopp N."/>
            <person name="Wimmer E.A."/>
            <person name="Yang X."/>
            <person name="Jones A.K."/>
            <person name="Sattelle D.B."/>
            <person name="Ebert P.R."/>
            <person name="Nelson D."/>
            <person name="Scott J.G."/>
            <person name="Beeman R.W."/>
            <person name="Muthukrishnan S."/>
            <person name="Kramer K.J."/>
            <person name="Arakane Y."/>
            <person name="Beeman R.W."/>
            <person name="Zhu Q."/>
            <person name="Hogenkamp D."/>
            <person name="Dixit R."/>
            <person name="Oppert B."/>
            <person name="Jiang H."/>
            <person name="Zou Z."/>
            <person name="Marshall J."/>
            <person name="Elpidina E."/>
            <person name="Vinokurov K."/>
            <person name="Oppert C."/>
            <person name="Zou Z."/>
            <person name="Evans J."/>
            <person name="Lu Z."/>
            <person name="Zhao P."/>
            <person name="Sumathipala N."/>
            <person name="Altincicek B."/>
            <person name="Vilcinskas A."/>
            <person name="Williams M."/>
            <person name="Hultmark D."/>
            <person name="Hetru C."/>
            <person name="Jiang H."/>
            <person name="Grimmelikhuijzen C.J."/>
            <person name="Hauser F."/>
            <person name="Cazzamali G."/>
            <person name="Williamson M."/>
            <person name="Park Y."/>
            <person name="Li B."/>
            <person name="Tanaka Y."/>
            <person name="Predel R."/>
            <person name="Neupert S."/>
            <person name="Schachtner J."/>
            <person name="Verleyen P."/>
            <person name="Raible F."/>
            <person name="Bork P."/>
            <person name="Friedrich M."/>
            <person name="Walden K.K."/>
            <person name="Robertson H.M."/>
            <person name="Angeli S."/>
            <person name="Foret S."/>
            <person name="Bucher G."/>
            <person name="Schuetz S."/>
            <person name="Maleszka R."/>
            <person name="Wimmer E.A."/>
            <person name="Beeman R.W."/>
            <person name="Lorenzen M."/>
            <person name="Tomoyasu Y."/>
            <person name="Miller S.C."/>
            <person name="Grossmann D."/>
            <person name="Bucher G."/>
        </authorList>
    </citation>
    <scope>NUCLEOTIDE SEQUENCE [LARGE SCALE GENOMIC DNA]</scope>
    <source>
        <strain evidence="2 3">Georgia GA2</strain>
    </source>
</reference>
<name>D6WRC4_TRICA</name>
<evidence type="ECO:0000256" key="1">
    <source>
        <dbReference type="SAM" id="MobiDB-lite"/>
    </source>
</evidence>
<dbReference type="EMBL" id="KQ971351">
    <property type="protein sequence ID" value="EFA06547.1"/>
    <property type="molecule type" value="Genomic_DNA"/>
</dbReference>